<dbReference type="AlphaFoldDB" id="A0A0C3AI03"/>
<feature type="compositionally biased region" description="Basic residues" evidence="1">
    <location>
        <begin position="173"/>
        <end position="186"/>
    </location>
</feature>
<organism evidence="2 3">
    <name type="scientific">Serendipita vermifera MAFF 305830</name>
    <dbReference type="NCBI Taxonomy" id="933852"/>
    <lineage>
        <taxon>Eukaryota</taxon>
        <taxon>Fungi</taxon>
        <taxon>Dikarya</taxon>
        <taxon>Basidiomycota</taxon>
        <taxon>Agaricomycotina</taxon>
        <taxon>Agaricomycetes</taxon>
        <taxon>Sebacinales</taxon>
        <taxon>Serendipitaceae</taxon>
        <taxon>Serendipita</taxon>
    </lineage>
</organism>
<feature type="region of interest" description="Disordered" evidence="1">
    <location>
        <begin position="167"/>
        <end position="186"/>
    </location>
</feature>
<evidence type="ECO:0000313" key="2">
    <source>
        <dbReference type="EMBL" id="KIM24275.1"/>
    </source>
</evidence>
<name>A0A0C3AI03_SERVB</name>
<proteinExistence type="predicted"/>
<accession>A0A0C3AI03</accession>
<dbReference type="EMBL" id="KN824325">
    <property type="protein sequence ID" value="KIM24275.1"/>
    <property type="molecule type" value="Genomic_DNA"/>
</dbReference>
<protein>
    <submittedName>
        <fullName evidence="2">Uncharacterized protein</fullName>
    </submittedName>
</protein>
<reference evidence="3" key="2">
    <citation type="submission" date="2015-01" db="EMBL/GenBank/DDBJ databases">
        <title>Evolutionary Origins and Diversification of the Mycorrhizal Mutualists.</title>
        <authorList>
            <consortium name="DOE Joint Genome Institute"/>
            <consortium name="Mycorrhizal Genomics Consortium"/>
            <person name="Kohler A."/>
            <person name="Kuo A."/>
            <person name="Nagy L.G."/>
            <person name="Floudas D."/>
            <person name="Copeland A."/>
            <person name="Barry K.W."/>
            <person name="Cichocki N."/>
            <person name="Veneault-Fourrey C."/>
            <person name="LaButti K."/>
            <person name="Lindquist E.A."/>
            <person name="Lipzen A."/>
            <person name="Lundell T."/>
            <person name="Morin E."/>
            <person name="Murat C."/>
            <person name="Riley R."/>
            <person name="Ohm R."/>
            <person name="Sun H."/>
            <person name="Tunlid A."/>
            <person name="Henrissat B."/>
            <person name="Grigoriev I.V."/>
            <person name="Hibbett D.S."/>
            <person name="Martin F."/>
        </authorList>
    </citation>
    <scope>NUCLEOTIDE SEQUENCE [LARGE SCALE GENOMIC DNA]</scope>
    <source>
        <strain evidence="3">MAFF 305830</strain>
    </source>
</reference>
<evidence type="ECO:0000256" key="1">
    <source>
        <dbReference type="SAM" id="MobiDB-lite"/>
    </source>
</evidence>
<keyword evidence="3" id="KW-1185">Reference proteome</keyword>
<evidence type="ECO:0000313" key="3">
    <source>
        <dbReference type="Proteomes" id="UP000054097"/>
    </source>
</evidence>
<sequence>MAIGEGRAVGDTEVWQFETGDFGGVRCRYIPVIHHWDSPSNVVDDFDIVGKAENLLNQTTVDNDHDLAGASPCQAMPHIDGLEGLNVEPFAGGKLKGIAGDMKPWAMKNGDFCDLWNSYIQFLIKSGQGGERHGWDDEECSALLSPNRWMLESVANNEAHVVVTWPRGEKEGRGKRKGRGKGRGKI</sequence>
<gene>
    <name evidence="2" type="ORF">M408DRAFT_317710</name>
</gene>
<reference evidence="2 3" key="1">
    <citation type="submission" date="2014-04" db="EMBL/GenBank/DDBJ databases">
        <authorList>
            <consortium name="DOE Joint Genome Institute"/>
            <person name="Kuo A."/>
            <person name="Zuccaro A."/>
            <person name="Kohler A."/>
            <person name="Nagy L.G."/>
            <person name="Floudas D."/>
            <person name="Copeland A."/>
            <person name="Barry K.W."/>
            <person name="Cichocki N."/>
            <person name="Veneault-Fourrey C."/>
            <person name="LaButti K."/>
            <person name="Lindquist E.A."/>
            <person name="Lipzen A."/>
            <person name="Lundell T."/>
            <person name="Morin E."/>
            <person name="Murat C."/>
            <person name="Sun H."/>
            <person name="Tunlid A."/>
            <person name="Henrissat B."/>
            <person name="Grigoriev I.V."/>
            <person name="Hibbett D.S."/>
            <person name="Martin F."/>
            <person name="Nordberg H.P."/>
            <person name="Cantor M.N."/>
            <person name="Hua S.X."/>
        </authorList>
    </citation>
    <scope>NUCLEOTIDE SEQUENCE [LARGE SCALE GENOMIC DNA]</scope>
    <source>
        <strain evidence="2 3">MAFF 305830</strain>
    </source>
</reference>
<dbReference type="Proteomes" id="UP000054097">
    <property type="component" value="Unassembled WGS sequence"/>
</dbReference>
<dbReference type="HOGENOM" id="CLU_1455236_0_0_1"/>